<dbReference type="Pfam" id="PF01569">
    <property type="entry name" value="PAP2"/>
    <property type="match status" value="1"/>
</dbReference>
<dbReference type="PANTHER" id="PTHR14969">
    <property type="entry name" value="SPHINGOSINE-1-PHOSPHATE PHOSPHOHYDROLASE"/>
    <property type="match status" value="1"/>
</dbReference>
<keyword evidence="1" id="KW-0812">Transmembrane</keyword>
<dbReference type="Gene3D" id="1.20.144.10">
    <property type="entry name" value="Phosphatidic acid phosphatase type 2/haloperoxidase"/>
    <property type="match status" value="1"/>
</dbReference>
<keyword evidence="1" id="KW-1133">Transmembrane helix</keyword>
<name>A0A2T2WFQ3_9FIRM</name>
<feature type="transmembrane region" description="Helical" evidence="1">
    <location>
        <begin position="64"/>
        <end position="85"/>
    </location>
</feature>
<dbReference type="InterPro" id="IPR036938">
    <property type="entry name" value="PAP2/HPO_sf"/>
</dbReference>
<organism evidence="3 4">
    <name type="scientific">Sulfobacillus acidophilus</name>
    <dbReference type="NCBI Taxonomy" id="53633"/>
    <lineage>
        <taxon>Bacteria</taxon>
        <taxon>Bacillati</taxon>
        <taxon>Bacillota</taxon>
        <taxon>Clostridia</taxon>
        <taxon>Eubacteriales</taxon>
        <taxon>Clostridiales Family XVII. Incertae Sedis</taxon>
        <taxon>Sulfobacillus</taxon>
    </lineage>
</organism>
<keyword evidence="1" id="KW-0472">Membrane</keyword>
<feature type="transmembrane region" description="Helical" evidence="1">
    <location>
        <begin position="120"/>
        <end position="147"/>
    </location>
</feature>
<evidence type="ECO:0000313" key="3">
    <source>
        <dbReference type="EMBL" id="PSR21075.1"/>
    </source>
</evidence>
<dbReference type="EMBL" id="PXYV01000043">
    <property type="protein sequence ID" value="PSR21075.1"/>
    <property type="molecule type" value="Genomic_DNA"/>
</dbReference>
<feature type="transmembrane region" description="Helical" evidence="1">
    <location>
        <begin position="159"/>
        <end position="176"/>
    </location>
</feature>
<gene>
    <name evidence="3" type="ORF">C7B45_12285</name>
</gene>
<feature type="domain" description="Phosphatidic acid phosphatase type 2/haloperoxidase" evidence="2">
    <location>
        <begin position="63"/>
        <end position="174"/>
    </location>
</feature>
<proteinExistence type="predicted"/>
<dbReference type="InterPro" id="IPR000326">
    <property type="entry name" value="PAP2/HPO"/>
</dbReference>
<dbReference type="Proteomes" id="UP000241848">
    <property type="component" value="Unassembled WGS sequence"/>
</dbReference>
<evidence type="ECO:0000259" key="2">
    <source>
        <dbReference type="SMART" id="SM00014"/>
    </source>
</evidence>
<evidence type="ECO:0000313" key="4">
    <source>
        <dbReference type="Proteomes" id="UP000241848"/>
    </source>
</evidence>
<feature type="transmembrane region" description="Helical" evidence="1">
    <location>
        <begin position="29"/>
        <end position="52"/>
    </location>
</feature>
<comment type="caution">
    <text evidence="3">The sequence shown here is derived from an EMBL/GenBank/DDBJ whole genome shotgun (WGS) entry which is preliminary data.</text>
</comment>
<dbReference type="SUPFAM" id="SSF48317">
    <property type="entry name" value="Acid phosphatase/Vanadium-dependent haloperoxidase"/>
    <property type="match status" value="1"/>
</dbReference>
<dbReference type="AlphaFoldDB" id="A0A2T2WFQ3"/>
<reference evidence="3 4" key="1">
    <citation type="journal article" date="2014" name="BMC Genomics">
        <title>Comparison of environmental and isolate Sulfobacillus genomes reveals diverse carbon, sulfur, nitrogen, and hydrogen metabolisms.</title>
        <authorList>
            <person name="Justice N.B."/>
            <person name="Norman A."/>
            <person name="Brown C.T."/>
            <person name="Singh A."/>
            <person name="Thomas B.C."/>
            <person name="Banfield J.F."/>
        </authorList>
    </citation>
    <scope>NUCLEOTIDE SEQUENCE [LARGE SCALE GENOMIC DNA]</scope>
    <source>
        <strain evidence="3">AMDSBA3</strain>
    </source>
</reference>
<evidence type="ECO:0000256" key="1">
    <source>
        <dbReference type="SAM" id="Phobius"/>
    </source>
</evidence>
<accession>A0A2T2WFQ3</accession>
<sequence length="204" mass="22687">MLHPRINGFDFYVEHWINAAAGHNALLDLFGVVLAKFAPEIWALIFLIMWFWPPYRRSRARRAVVYAVVAGVIALVINIAITHIAPYRPRPFVLEPHLVHQLIAHKADSSFPSDHAAGSFGFAIGLLFAGLSDGIWALLLALAVAWARVFVGVHWPTDVLVGALVGIVSGFLVLRFRKQLDWLVQLAFWVLRVPPAADLPKTDS</sequence>
<protein>
    <submittedName>
        <fullName evidence="3">Phosphoesterase</fullName>
    </submittedName>
</protein>
<dbReference type="SMART" id="SM00014">
    <property type="entry name" value="acidPPc"/>
    <property type="match status" value="1"/>
</dbReference>
<dbReference type="PANTHER" id="PTHR14969:SF13">
    <property type="entry name" value="AT30094P"/>
    <property type="match status" value="1"/>
</dbReference>